<feature type="active site" evidence="9">
    <location>
        <position position="271"/>
    </location>
</feature>
<evidence type="ECO:0000256" key="3">
    <source>
        <dbReference type="ARBA" id="ARBA00022618"/>
    </source>
</evidence>
<dbReference type="RefSeq" id="WP_310549346.1">
    <property type="nucleotide sequence ID" value="NZ_JAVKGR010000024.1"/>
</dbReference>
<dbReference type="InterPro" id="IPR011010">
    <property type="entry name" value="DNA_brk_join_enz"/>
</dbReference>
<evidence type="ECO:0000256" key="1">
    <source>
        <dbReference type="ARBA" id="ARBA00004496"/>
    </source>
</evidence>
<keyword evidence="6 9" id="KW-0238">DNA-binding</keyword>
<evidence type="ECO:0000256" key="9">
    <source>
        <dbReference type="HAMAP-Rule" id="MF_01808"/>
    </source>
</evidence>
<comment type="similarity">
    <text evidence="9">Belongs to the 'phage' integrase family. XerC subfamily.</text>
</comment>
<dbReference type="EMBL" id="JAVKGR010000024">
    <property type="protein sequence ID" value="MDR8020366.1"/>
    <property type="molecule type" value="Genomic_DNA"/>
</dbReference>
<evidence type="ECO:0000259" key="11">
    <source>
        <dbReference type="PROSITE" id="PS51898"/>
    </source>
</evidence>
<dbReference type="InterPro" id="IPR044068">
    <property type="entry name" value="CB"/>
</dbReference>
<keyword evidence="14" id="KW-1185">Reference proteome</keyword>
<accession>A0ABU2DVG9</accession>
<evidence type="ECO:0000256" key="5">
    <source>
        <dbReference type="ARBA" id="ARBA00022908"/>
    </source>
</evidence>
<feature type="compositionally biased region" description="Basic and acidic residues" evidence="10">
    <location>
        <begin position="134"/>
        <end position="144"/>
    </location>
</feature>
<dbReference type="InterPro" id="IPR023009">
    <property type="entry name" value="Tyrosine_recombinase_XerC/XerD"/>
</dbReference>
<dbReference type="PROSITE" id="PS51898">
    <property type="entry name" value="TYR_RECOMBINASE"/>
    <property type="match status" value="1"/>
</dbReference>
<keyword evidence="3 9" id="KW-0132">Cell division</keyword>
<feature type="domain" description="Tyr recombinase" evidence="11">
    <location>
        <begin position="111"/>
        <end position="316"/>
    </location>
</feature>
<dbReference type="Gene3D" id="1.10.150.130">
    <property type="match status" value="1"/>
</dbReference>
<evidence type="ECO:0000256" key="6">
    <source>
        <dbReference type="ARBA" id="ARBA00023125"/>
    </source>
</evidence>
<keyword evidence="2 9" id="KW-0963">Cytoplasm</keyword>
<feature type="active site" evidence="9">
    <location>
        <position position="173"/>
    </location>
</feature>
<keyword evidence="8 9" id="KW-0131">Cell cycle</keyword>
<feature type="active site" evidence="9">
    <location>
        <position position="268"/>
    </location>
</feature>
<feature type="region of interest" description="Disordered" evidence="10">
    <location>
        <begin position="134"/>
        <end position="153"/>
    </location>
</feature>
<evidence type="ECO:0000256" key="7">
    <source>
        <dbReference type="ARBA" id="ARBA00023172"/>
    </source>
</evidence>
<evidence type="ECO:0000259" key="12">
    <source>
        <dbReference type="PROSITE" id="PS51900"/>
    </source>
</evidence>
<dbReference type="InterPro" id="IPR013762">
    <property type="entry name" value="Integrase-like_cat_sf"/>
</dbReference>
<keyword evidence="4 9" id="KW-0159">Chromosome partition</keyword>
<gene>
    <name evidence="9" type="primary">xerC</name>
    <name evidence="13" type="ORF">RIL96_12430</name>
</gene>
<dbReference type="Gene3D" id="1.10.443.10">
    <property type="entry name" value="Intergrase catalytic core"/>
    <property type="match status" value="1"/>
</dbReference>
<keyword evidence="5 9" id="KW-0229">DNA integration</keyword>
<evidence type="ECO:0000256" key="8">
    <source>
        <dbReference type="ARBA" id="ARBA00023306"/>
    </source>
</evidence>
<reference evidence="13 14" key="1">
    <citation type="submission" date="2023-09" db="EMBL/GenBank/DDBJ databases">
        <title>Description of three actinobacteria isolated from air of manufacturing shop in a pharmaceutical factory.</title>
        <authorList>
            <person name="Zhang D.-F."/>
        </authorList>
    </citation>
    <scope>NUCLEOTIDE SEQUENCE [LARGE SCALE GENOMIC DNA]</scope>
    <source>
        <strain evidence="13 14">LY-0111</strain>
    </source>
</reference>
<dbReference type="InterPro" id="IPR050090">
    <property type="entry name" value="Tyrosine_recombinase_XerCD"/>
</dbReference>
<dbReference type="Pfam" id="PF00589">
    <property type="entry name" value="Phage_integrase"/>
    <property type="match status" value="1"/>
</dbReference>
<proteinExistence type="inferred from homology"/>
<comment type="subunit">
    <text evidence="9">Forms a cyclic heterotetrameric complex composed of two molecules of XerC and two molecules of XerD.</text>
</comment>
<evidence type="ECO:0000313" key="13">
    <source>
        <dbReference type="EMBL" id="MDR8020366.1"/>
    </source>
</evidence>
<dbReference type="InterPro" id="IPR002104">
    <property type="entry name" value="Integrase_catalytic"/>
</dbReference>
<name>A0ABU2DVG9_9MICC</name>
<dbReference type="InterPro" id="IPR004107">
    <property type="entry name" value="Integrase_SAM-like_N"/>
</dbReference>
<dbReference type="SUPFAM" id="SSF56349">
    <property type="entry name" value="DNA breaking-rejoining enzymes"/>
    <property type="match status" value="1"/>
</dbReference>
<organism evidence="13 14">
    <name type="scientific">Nesterenkonia aerolata</name>
    <dbReference type="NCBI Taxonomy" id="3074079"/>
    <lineage>
        <taxon>Bacteria</taxon>
        <taxon>Bacillati</taxon>
        <taxon>Actinomycetota</taxon>
        <taxon>Actinomycetes</taxon>
        <taxon>Micrococcales</taxon>
        <taxon>Micrococcaceae</taxon>
        <taxon>Nesterenkonia</taxon>
    </lineage>
</organism>
<evidence type="ECO:0000256" key="2">
    <source>
        <dbReference type="ARBA" id="ARBA00022490"/>
    </source>
</evidence>
<dbReference type="HAMAP" id="MF_01808">
    <property type="entry name" value="Recomb_XerC_XerD"/>
    <property type="match status" value="1"/>
</dbReference>
<dbReference type="PANTHER" id="PTHR30349:SF77">
    <property type="entry name" value="TYROSINE RECOMBINASE XERC"/>
    <property type="match status" value="1"/>
</dbReference>
<comment type="subcellular location">
    <subcellularLocation>
        <location evidence="1 9">Cytoplasm</location>
    </subcellularLocation>
</comment>
<dbReference type="Proteomes" id="UP001251870">
    <property type="component" value="Unassembled WGS sequence"/>
</dbReference>
<protein>
    <recommendedName>
        <fullName evidence="9">Tyrosine recombinase XerC</fullName>
    </recommendedName>
</protein>
<dbReference type="SUPFAM" id="SSF47823">
    <property type="entry name" value="lambda integrase-like, N-terminal domain"/>
    <property type="match status" value="1"/>
</dbReference>
<keyword evidence="7 9" id="KW-0233">DNA recombination</keyword>
<evidence type="ECO:0000256" key="4">
    <source>
        <dbReference type="ARBA" id="ARBA00022829"/>
    </source>
</evidence>
<evidence type="ECO:0000313" key="14">
    <source>
        <dbReference type="Proteomes" id="UP001251870"/>
    </source>
</evidence>
<comment type="function">
    <text evidence="9">Site-specific tyrosine recombinase, which acts by catalyzing the cutting and rejoining of the recombining DNA molecules. The XerC-XerD complex is essential to convert dimers of the bacterial chromosome into monomers to permit their segregation at cell division. It also contributes to the segregational stability of plasmids.</text>
</comment>
<dbReference type="PANTHER" id="PTHR30349">
    <property type="entry name" value="PHAGE INTEGRASE-RELATED"/>
    <property type="match status" value="1"/>
</dbReference>
<feature type="active site" evidence="9">
    <location>
        <position position="294"/>
    </location>
</feature>
<comment type="caution">
    <text evidence="13">The sequence shown here is derived from an EMBL/GenBank/DDBJ whole genome shotgun (WGS) entry which is preliminary data.</text>
</comment>
<dbReference type="PROSITE" id="PS51900">
    <property type="entry name" value="CB"/>
    <property type="match status" value="1"/>
</dbReference>
<feature type="active site" description="O-(3'-phospho-DNA)-tyrosine intermediate" evidence="9">
    <location>
        <position position="303"/>
    </location>
</feature>
<evidence type="ECO:0000256" key="10">
    <source>
        <dbReference type="SAM" id="MobiDB-lite"/>
    </source>
</evidence>
<dbReference type="Pfam" id="PF02899">
    <property type="entry name" value="Phage_int_SAM_1"/>
    <property type="match status" value="1"/>
</dbReference>
<feature type="active site" evidence="9">
    <location>
        <position position="197"/>
    </location>
</feature>
<feature type="domain" description="Core-binding (CB)" evidence="12">
    <location>
        <begin position="9"/>
        <end position="90"/>
    </location>
</feature>
<sequence>MSNPTQHSAYEDPLLEEFVAHLVHERGLSDHTVRAYRTDLAQLVELVGDLDNVDLAALRTWLAQLHAAGTARATLNRKTATARAFTAWAHRTGHLDEDPGVRLRTAPRGTSLPDVLQHQHVEELLDLLRQRLDEAEHRESEAPEKAQPAAARQSAGARRDLAVAELLYATGVRVSELVGLDLESLEPSRRMLRILGKGNKERMVPYGVPAHRALEDWLERGRPVLLGSVPTRAVFLGQRGGRIDPRTVRGMIDGALESLGTASARGPHALRHSAATHLLDGGADLRSVQELLGHASLSTTQLYTHVSVQGLREAYGQAHPRA</sequence>
<dbReference type="CDD" id="cd00798">
    <property type="entry name" value="INT_XerDC_C"/>
    <property type="match status" value="1"/>
</dbReference>
<dbReference type="InterPro" id="IPR010998">
    <property type="entry name" value="Integrase_recombinase_N"/>
</dbReference>